<comment type="subcellular location">
    <subcellularLocation>
        <location evidence="1">Bacterial microcompartment</location>
    </subcellularLocation>
</comment>
<organism evidence="6 7">
    <name type="scientific">Anaerosalibacter bizertensis</name>
    <dbReference type="NCBI Taxonomy" id="932217"/>
    <lineage>
        <taxon>Bacteria</taxon>
        <taxon>Bacillati</taxon>
        <taxon>Bacillota</taxon>
        <taxon>Tissierellia</taxon>
        <taxon>Tissierellales</taxon>
        <taxon>Sporanaerobacteraceae</taxon>
        <taxon>Anaerosalibacter</taxon>
    </lineage>
</organism>
<evidence type="ECO:0000313" key="7">
    <source>
        <dbReference type="Proteomes" id="UP000462760"/>
    </source>
</evidence>
<protein>
    <submittedName>
        <fullName evidence="6">BMC domain-containing protein</fullName>
    </submittedName>
</protein>
<dbReference type="SMART" id="SM00877">
    <property type="entry name" value="BMC"/>
    <property type="match status" value="1"/>
</dbReference>
<dbReference type="SUPFAM" id="SSF143414">
    <property type="entry name" value="CcmK-like"/>
    <property type="match status" value="1"/>
</dbReference>
<keyword evidence="2" id="KW-1283">Bacterial microcompartment</keyword>
<dbReference type="GO" id="GO:0031469">
    <property type="term" value="C:bacterial microcompartment"/>
    <property type="evidence" value="ECO:0007669"/>
    <property type="project" value="UniProtKB-SubCell"/>
</dbReference>
<dbReference type="AlphaFoldDB" id="A0A844FK76"/>
<dbReference type="InterPro" id="IPR000249">
    <property type="entry name" value="BMC_dom"/>
</dbReference>
<dbReference type="Gene3D" id="3.30.70.1710">
    <property type="match status" value="1"/>
</dbReference>
<proteinExistence type="inferred from homology"/>
<sequence>MNKEALGLIETYGYVAAIEAADASLKAANVNLKKCEFIKGGLVTILITGDVSAVKASVDAGEAAASRVGKVISTTVIARTGEGLDEVFYKDEDKVEDKIIAEESFEKIEKEEPKKEEFKEKKTEDRKSQDSKKKL</sequence>
<dbReference type="EMBL" id="VULR01000022">
    <property type="protein sequence ID" value="MSS44332.1"/>
    <property type="molecule type" value="Genomic_DNA"/>
</dbReference>
<dbReference type="PANTHER" id="PTHR33941:SF11">
    <property type="entry name" value="BACTERIAL MICROCOMPARTMENT SHELL PROTEIN PDUJ"/>
    <property type="match status" value="1"/>
</dbReference>
<dbReference type="InterPro" id="IPR050575">
    <property type="entry name" value="BMC_shell"/>
</dbReference>
<evidence type="ECO:0000256" key="2">
    <source>
        <dbReference type="ARBA" id="ARBA00024446"/>
    </source>
</evidence>
<dbReference type="Proteomes" id="UP000462760">
    <property type="component" value="Unassembled WGS sequence"/>
</dbReference>
<reference evidence="6 7" key="1">
    <citation type="submission" date="2019-08" db="EMBL/GenBank/DDBJ databases">
        <title>In-depth cultivation of the pig gut microbiome towards novel bacterial diversity and tailored functional studies.</title>
        <authorList>
            <person name="Wylensek D."/>
            <person name="Hitch T.C.A."/>
            <person name="Clavel T."/>
        </authorList>
    </citation>
    <scope>NUCLEOTIDE SEQUENCE [LARGE SCALE GENOMIC DNA]</scope>
    <source>
        <strain evidence="6 7">Med78-601-WT-4W-RMD-3</strain>
    </source>
</reference>
<dbReference type="InterPro" id="IPR037233">
    <property type="entry name" value="CcmK-like_sf"/>
</dbReference>
<name>A0A844FK76_9FIRM</name>
<evidence type="ECO:0000313" key="6">
    <source>
        <dbReference type="EMBL" id="MSS44332.1"/>
    </source>
</evidence>
<comment type="similarity">
    <text evidence="3">Belongs to the bacterial microcompartments protein family.</text>
</comment>
<dbReference type="OrthoDB" id="9812608at2"/>
<evidence type="ECO:0000259" key="5">
    <source>
        <dbReference type="PROSITE" id="PS51930"/>
    </source>
</evidence>
<evidence type="ECO:0000256" key="1">
    <source>
        <dbReference type="ARBA" id="ARBA00024322"/>
    </source>
</evidence>
<evidence type="ECO:0000256" key="4">
    <source>
        <dbReference type="SAM" id="MobiDB-lite"/>
    </source>
</evidence>
<evidence type="ECO:0000256" key="3">
    <source>
        <dbReference type="PROSITE-ProRule" id="PRU01278"/>
    </source>
</evidence>
<dbReference type="CDD" id="cd07045">
    <property type="entry name" value="BMC_CcmK_like"/>
    <property type="match status" value="1"/>
</dbReference>
<dbReference type="Pfam" id="PF00936">
    <property type="entry name" value="BMC"/>
    <property type="match status" value="1"/>
</dbReference>
<dbReference type="PANTHER" id="PTHR33941">
    <property type="entry name" value="PROPANEDIOL UTILIZATION PROTEIN PDUA"/>
    <property type="match status" value="1"/>
</dbReference>
<comment type="caution">
    <text evidence="6">The sequence shown here is derived from an EMBL/GenBank/DDBJ whole genome shotgun (WGS) entry which is preliminary data.</text>
</comment>
<dbReference type="PROSITE" id="PS51930">
    <property type="entry name" value="BMC_2"/>
    <property type="match status" value="1"/>
</dbReference>
<accession>A0A844FK76</accession>
<feature type="domain" description="BMC" evidence="5">
    <location>
        <begin position="5"/>
        <end position="89"/>
    </location>
</feature>
<dbReference type="InterPro" id="IPR044872">
    <property type="entry name" value="CcmK/CsoS1_BMC"/>
</dbReference>
<gene>
    <name evidence="6" type="ORF">FYJ27_11540</name>
</gene>
<feature type="region of interest" description="Disordered" evidence="4">
    <location>
        <begin position="109"/>
        <end position="135"/>
    </location>
</feature>